<dbReference type="AlphaFoldDB" id="A0A918C0L8"/>
<organism evidence="2 3">
    <name type="scientific">Streptomyces aurantiogriseus</name>
    <dbReference type="NCBI Taxonomy" id="66870"/>
    <lineage>
        <taxon>Bacteria</taxon>
        <taxon>Bacillati</taxon>
        <taxon>Actinomycetota</taxon>
        <taxon>Actinomycetes</taxon>
        <taxon>Kitasatosporales</taxon>
        <taxon>Streptomycetaceae</taxon>
        <taxon>Streptomyces</taxon>
    </lineage>
</organism>
<name>A0A918C0L8_9ACTN</name>
<proteinExistence type="predicted"/>
<reference evidence="2" key="1">
    <citation type="journal article" date="2014" name="Int. J. Syst. Evol. Microbiol.">
        <title>Complete genome sequence of Corynebacterium casei LMG S-19264T (=DSM 44701T), isolated from a smear-ripened cheese.</title>
        <authorList>
            <consortium name="US DOE Joint Genome Institute (JGI-PGF)"/>
            <person name="Walter F."/>
            <person name="Albersmeier A."/>
            <person name="Kalinowski J."/>
            <person name="Ruckert C."/>
        </authorList>
    </citation>
    <scope>NUCLEOTIDE SEQUENCE</scope>
    <source>
        <strain evidence="2">JCM 4346</strain>
    </source>
</reference>
<dbReference type="Proteomes" id="UP000658320">
    <property type="component" value="Unassembled WGS sequence"/>
</dbReference>
<reference evidence="2" key="2">
    <citation type="submission" date="2020-09" db="EMBL/GenBank/DDBJ databases">
        <authorList>
            <person name="Sun Q."/>
            <person name="Ohkuma M."/>
        </authorList>
    </citation>
    <scope>NUCLEOTIDE SEQUENCE</scope>
    <source>
        <strain evidence="2">JCM 4346</strain>
    </source>
</reference>
<accession>A0A918C0L8</accession>
<feature type="compositionally biased region" description="Low complexity" evidence="1">
    <location>
        <begin position="231"/>
        <end position="244"/>
    </location>
</feature>
<keyword evidence="3" id="KW-1185">Reference proteome</keyword>
<evidence type="ECO:0000313" key="2">
    <source>
        <dbReference type="EMBL" id="GGQ99678.1"/>
    </source>
</evidence>
<evidence type="ECO:0000313" key="3">
    <source>
        <dbReference type="Proteomes" id="UP000658320"/>
    </source>
</evidence>
<comment type="caution">
    <text evidence="2">The sequence shown here is derived from an EMBL/GenBank/DDBJ whole genome shotgun (WGS) entry which is preliminary data.</text>
</comment>
<dbReference type="EMBL" id="BMSX01000003">
    <property type="protein sequence ID" value="GGQ99678.1"/>
    <property type="molecule type" value="Genomic_DNA"/>
</dbReference>
<protein>
    <submittedName>
        <fullName evidence="2">Uncharacterized protein</fullName>
    </submittedName>
</protein>
<dbReference type="RefSeq" id="WP_308430586.1">
    <property type="nucleotide sequence ID" value="NZ_BMSX01000003.1"/>
</dbReference>
<sequence>MTVDGVPVNGGGVPVASDVLPLLMGAGAPDLKTEGMDLVAKGLTDALSELKELGMVGMAGAGRGFGDIALNGLDLGHEGLTETFGSFCERWEWGVRALINEGNGFAIKTGLAAGTLYETEQYVEGSFKVVANAAIGNPYASEDEVTRMGWGDIAESGVWGGNVDYSQESWDRAGENIRQGWKDAGRDVMTSNTVGPLGLNPENLHETFGVSDAEYDQMLDDTFGPSPEARAQAAQAQQQAGGEQ</sequence>
<evidence type="ECO:0000256" key="1">
    <source>
        <dbReference type="SAM" id="MobiDB-lite"/>
    </source>
</evidence>
<gene>
    <name evidence="2" type="ORF">GCM10010251_13640</name>
</gene>
<feature type="region of interest" description="Disordered" evidence="1">
    <location>
        <begin position="221"/>
        <end position="244"/>
    </location>
</feature>